<protein>
    <submittedName>
        <fullName evidence="9">Type II toxin-antitoxin system VapC family toxin</fullName>
    </submittedName>
</protein>
<keyword evidence="5" id="KW-0378">Hydrolase</keyword>
<dbReference type="SUPFAM" id="SSF88723">
    <property type="entry name" value="PIN domain-like"/>
    <property type="match status" value="1"/>
</dbReference>
<evidence type="ECO:0000256" key="4">
    <source>
        <dbReference type="ARBA" id="ARBA00022723"/>
    </source>
</evidence>
<evidence type="ECO:0000259" key="8">
    <source>
        <dbReference type="Pfam" id="PF01850"/>
    </source>
</evidence>
<proteinExistence type="inferred from homology"/>
<evidence type="ECO:0000256" key="5">
    <source>
        <dbReference type="ARBA" id="ARBA00022801"/>
    </source>
</evidence>
<keyword evidence="3" id="KW-0540">Nuclease</keyword>
<keyword evidence="10" id="KW-1185">Reference proteome</keyword>
<dbReference type="PANTHER" id="PTHR33653">
    <property type="entry name" value="RIBONUCLEASE VAPC2"/>
    <property type="match status" value="1"/>
</dbReference>
<keyword evidence="4" id="KW-0479">Metal-binding</keyword>
<dbReference type="InterPro" id="IPR002716">
    <property type="entry name" value="PIN_dom"/>
</dbReference>
<dbReference type="EMBL" id="JAUDZE010000005">
    <property type="protein sequence ID" value="MDN0014898.1"/>
    <property type="molecule type" value="Genomic_DNA"/>
</dbReference>
<dbReference type="InterPro" id="IPR029060">
    <property type="entry name" value="PIN-like_dom_sf"/>
</dbReference>
<feature type="domain" description="PIN" evidence="8">
    <location>
        <begin position="2"/>
        <end position="127"/>
    </location>
</feature>
<comment type="cofactor">
    <cofactor evidence="1">
        <name>Mg(2+)</name>
        <dbReference type="ChEBI" id="CHEBI:18420"/>
    </cofactor>
</comment>
<comment type="caution">
    <text evidence="9">The sequence shown here is derived from an EMBL/GenBank/DDBJ whole genome shotgun (WGS) entry which is preliminary data.</text>
</comment>
<evidence type="ECO:0000256" key="7">
    <source>
        <dbReference type="ARBA" id="ARBA00038093"/>
    </source>
</evidence>
<comment type="similarity">
    <text evidence="7">Belongs to the PINc/VapC protein family.</text>
</comment>
<dbReference type="Pfam" id="PF01850">
    <property type="entry name" value="PIN"/>
    <property type="match status" value="1"/>
</dbReference>
<evidence type="ECO:0000313" key="10">
    <source>
        <dbReference type="Proteomes" id="UP001168524"/>
    </source>
</evidence>
<evidence type="ECO:0000256" key="2">
    <source>
        <dbReference type="ARBA" id="ARBA00022649"/>
    </source>
</evidence>
<evidence type="ECO:0000313" key="9">
    <source>
        <dbReference type="EMBL" id="MDN0014898.1"/>
    </source>
</evidence>
<name>A0ABT7WQF9_9GAMM</name>
<dbReference type="PANTHER" id="PTHR33653:SF1">
    <property type="entry name" value="RIBONUCLEASE VAPC2"/>
    <property type="match status" value="1"/>
</dbReference>
<reference evidence="9" key="1">
    <citation type="submission" date="2023-06" db="EMBL/GenBank/DDBJ databases">
        <title>Two novel species of Acinetobacter isolated from motorbike repairing workshop in Vietnam.</title>
        <authorList>
            <person name="Le N.T.T."/>
        </authorList>
    </citation>
    <scope>NUCLEOTIDE SEQUENCE</scope>
    <source>
        <strain evidence="9">VNH17</strain>
    </source>
</reference>
<evidence type="ECO:0000256" key="3">
    <source>
        <dbReference type="ARBA" id="ARBA00022722"/>
    </source>
</evidence>
<dbReference type="Proteomes" id="UP001168524">
    <property type="component" value="Unassembled WGS sequence"/>
</dbReference>
<evidence type="ECO:0000256" key="1">
    <source>
        <dbReference type="ARBA" id="ARBA00001946"/>
    </source>
</evidence>
<accession>A0ABT7WQF9</accession>
<evidence type="ECO:0000256" key="6">
    <source>
        <dbReference type="ARBA" id="ARBA00022842"/>
    </source>
</evidence>
<dbReference type="CDD" id="cd18746">
    <property type="entry name" value="PIN_VapC4-5_FitB-like"/>
    <property type="match status" value="1"/>
</dbReference>
<sequence>MYLLDTNILSQIRKIHHPHCPNAFKHWFETTDLSLCYLSVITIFEIEQGILRKEHIDPIQGHLLRTWFEQKIQSEFKDRVLELNMTIALKTAQLHVPNPASLTDSMIGATALQHNLTLITRNTKDFQSFGVKLFNPFEA</sequence>
<keyword evidence="6" id="KW-0460">Magnesium</keyword>
<organism evidence="9 10">
    <name type="scientific">Acinetobacter thutiue</name>
    <dbReference type="NCBI Taxonomy" id="2998078"/>
    <lineage>
        <taxon>Bacteria</taxon>
        <taxon>Pseudomonadati</taxon>
        <taxon>Pseudomonadota</taxon>
        <taxon>Gammaproteobacteria</taxon>
        <taxon>Moraxellales</taxon>
        <taxon>Moraxellaceae</taxon>
        <taxon>Acinetobacter</taxon>
    </lineage>
</organism>
<gene>
    <name evidence="9" type="ORF">QTA56_11750</name>
</gene>
<dbReference type="RefSeq" id="WP_267981131.1">
    <property type="nucleotide sequence ID" value="NZ_JAPQKF010000005.1"/>
</dbReference>
<dbReference type="InterPro" id="IPR050556">
    <property type="entry name" value="Type_II_TA_system_RNase"/>
</dbReference>
<dbReference type="Gene3D" id="3.40.50.1010">
    <property type="entry name" value="5'-nuclease"/>
    <property type="match status" value="1"/>
</dbReference>
<keyword evidence="2" id="KW-1277">Toxin-antitoxin system</keyword>